<proteinExistence type="predicted"/>
<dbReference type="PANTHER" id="PTHR30404:SF0">
    <property type="entry name" value="N-ACETYLMURAMOYL-L-ALANINE AMIDASE AMIC"/>
    <property type="match status" value="1"/>
</dbReference>
<dbReference type="Gene3D" id="3.40.630.40">
    <property type="entry name" value="Zn-dependent exopeptidases"/>
    <property type="match status" value="1"/>
</dbReference>
<evidence type="ECO:0000259" key="2">
    <source>
        <dbReference type="Pfam" id="PF01520"/>
    </source>
</evidence>
<dbReference type="PANTHER" id="PTHR30404">
    <property type="entry name" value="N-ACETYLMURAMOYL-L-ALANINE AMIDASE"/>
    <property type="match status" value="1"/>
</dbReference>
<dbReference type="InterPro" id="IPR002508">
    <property type="entry name" value="MurNAc-LAA_cat"/>
</dbReference>
<accession>A0ABQ2S3F6</accession>
<protein>
    <recommendedName>
        <fullName evidence="2">MurNAc-LAA domain-containing protein</fullName>
    </recommendedName>
</protein>
<dbReference type="SUPFAM" id="SSF53187">
    <property type="entry name" value="Zn-dependent exopeptidases"/>
    <property type="match status" value="1"/>
</dbReference>
<name>A0ABQ2S3F6_9DEIO</name>
<reference evidence="4" key="1">
    <citation type="journal article" date="2019" name="Int. J. Syst. Evol. Microbiol.">
        <title>The Global Catalogue of Microorganisms (GCM) 10K type strain sequencing project: providing services to taxonomists for standard genome sequencing and annotation.</title>
        <authorList>
            <consortium name="The Broad Institute Genomics Platform"/>
            <consortium name="The Broad Institute Genome Sequencing Center for Infectious Disease"/>
            <person name="Wu L."/>
            <person name="Ma J."/>
        </authorList>
    </citation>
    <scope>NUCLEOTIDE SEQUENCE [LARGE SCALE GENOMIC DNA]</scope>
    <source>
        <strain evidence="4">JCM 31405</strain>
    </source>
</reference>
<evidence type="ECO:0000256" key="1">
    <source>
        <dbReference type="ARBA" id="ARBA00022801"/>
    </source>
</evidence>
<dbReference type="EMBL" id="BMQN01000001">
    <property type="protein sequence ID" value="GGR84657.1"/>
    <property type="molecule type" value="Genomic_DNA"/>
</dbReference>
<dbReference type="CDD" id="cd02696">
    <property type="entry name" value="MurNAc-LAA"/>
    <property type="match status" value="1"/>
</dbReference>
<evidence type="ECO:0000313" key="4">
    <source>
        <dbReference type="Proteomes" id="UP000644548"/>
    </source>
</evidence>
<dbReference type="Proteomes" id="UP000644548">
    <property type="component" value="Unassembled WGS sequence"/>
</dbReference>
<dbReference type="Pfam" id="PF01520">
    <property type="entry name" value="Amidase_3"/>
    <property type="match status" value="1"/>
</dbReference>
<dbReference type="InterPro" id="IPR050695">
    <property type="entry name" value="N-acetylmuramoyl_amidase_3"/>
</dbReference>
<dbReference type="RefSeq" id="WP_189071960.1">
    <property type="nucleotide sequence ID" value="NZ_BMQN01000001.1"/>
</dbReference>
<keyword evidence="4" id="KW-1185">Reference proteome</keyword>
<feature type="domain" description="MurNAc-LAA" evidence="2">
    <location>
        <begin position="3"/>
        <end position="120"/>
    </location>
</feature>
<organism evidence="3 4">
    <name type="scientific">Deinococcus sedimenti</name>
    <dbReference type="NCBI Taxonomy" id="1867090"/>
    <lineage>
        <taxon>Bacteria</taxon>
        <taxon>Thermotogati</taxon>
        <taxon>Deinococcota</taxon>
        <taxon>Deinococci</taxon>
        <taxon>Deinococcales</taxon>
        <taxon>Deinococcaceae</taxon>
        <taxon>Deinococcus</taxon>
    </lineage>
</organism>
<evidence type="ECO:0000313" key="3">
    <source>
        <dbReference type="EMBL" id="GGR84657.1"/>
    </source>
</evidence>
<sequence length="187" mass="20303">MIIVLDPGHGDTPGAPGYDSGACDGNRHEAVAALEAALTLKHILTGMGFTVHLTRDGTAGGKPDLNQRLTRARQLGARAFISVHYDSKFEKPRHRRGCYYAPGTASRLMADALRRRMGRDFWIAPSSSSRFNGLYIDAFPDALPSVMLELDSIQYAPATRDRSGRLALLTPYAKTIAAFLNAKGSVK</sequence>
<keyword evidence="1" id="KW-0378">Hydrolase</keyword>
<gene>
    <name evidence="3" type="ORF">GCM10008960_09610</name>
</gene>
<comment type="caution">
    <text evidence="3">The sequence shown here is derived from an EMBL/GenBank/DDBJ whole genome shotgun (WGS) entry which is preliminary data.</text>
</comment>